<keyword evidence="2" id="KW-1185">Reference proteome</keyword>
<reference evidence="1" key="2">
    <citation type="submission" date="2023-05" db="EMBL/GenBank/DDBJ databases">
        <authorList>
            <person name="Fouks B."/>
        </authorList>
    </citation>
    <scope>NUCLEOTIDE SEQUENCE</scope>
    <source>
        <strain evidence="1">Stay&amp;Tobe</strain>
        <tissue evidence="1">Testes</tissue>
    </source>
</reference>
<accession>A0AAD7Z6X4</accession>
<name>A0AAD7Z6X4_DIPPU</name>
<dbReference type="AlphaFoldDB" id="A0AAD7Z6X4"/>
<dbReference type="EMBL" id="JASPKZ010010255">
    <property type="protein sequence ID" value="KAJ9574875.1"/>
    <property type="molecule type" value="Genomic_DNA"/>
</dbReference>
<gene>
    <name evidence="1" type="ORF">L9F63_007970</name>
</gene>
<comment type="caution">
    <text evidence="1">The sequence shown here is derived from an EMBL/GenBank/DDBJ whole genome shotgun (WGS) entry which is preliminary data.</text>
</comment>
<evidence type="ECO:0000313" key="1">
    <source>
        <dbReference type="EMBL" id="KAJ9574875.1"/>
    </source>
</evidence>
<reference evidence="1" key="1">
    <citation type="journal article" date="2023" name="IScience">
        <title>Live-bearing cockroach genome reveals convergent evolutionary mechanisms linked to viviparity in insects and beyond.</title>
        <authorList>
            <person name="Fouks B."/>
            <person name="Harrison M.C."/>
            <person name="Mikhailova A.A."/>
            <person name="Marchal E."/>
            <person name="English S."/>
            <person name="Carruthers M."/>
            <person name="Jennings E.C."/>
            <person name="Chiamaka E.L."/>
            <person name="Frigard R.A."/>
            <person name="Pippel M."/>
            <person name="Attardo G.M."/>
            <person name="Benoit J.B."/>
            <person name="Bornberg-Bauer E."/>
            <person name="Tobe S.S."/>
        </authorList>
    </citation>
    <scope>NUCLEOTIDE SEQUENCE</scope>
    <source>
        <strain evidence="1">Stay&amp;Tobe</strain>
    </source>
</reference>
<dbReference type="Proteomes" id="UP001233999">
    <property type="component" value="Unassembled WGS sequence"/>
</dbReference>
<proteinExistence type="predicted"/>
<sequence>MAMECRQNFQNYVKTNPMYKDSNRPWTIIERLSERIIDELLKEVATEAKLDIMINDIYNMELQRE</sequence>
<organism evidence="1 2">
    <name type="scientific">Diploptera punctata</name>
    <name type="common">Pacific beetle cockroach</name>
    <dbReference type="NCBI Taxonomy" id="6984"/>
    <lineage>
        <taxon>Eukaryota</taxon>
        <taxon>Metazoa</taxon>
        <taxon>Ecdysozoa</taxon>
        <taxon>Arthropoda</taxon>
        <taxon>Hexapoda</taxon>
        <taxon>Insecta</taxon>
        <taxon>Pterygota</taxon>
        <taxon>Neoptera</taxon>
        <taxon>Polyneoptera</taxon>
        <taxon>Dictyoptera</taxon>
        <taxon>Blattodea</taxon>
        <taxon>Blaberoidea</taxon>
        <taxon>Blaberidae</taxon>
        <taxon>Diplopterinae</taxon>
        <taxon>Diploptera</taxon>
    </lineage>
</organism>
<protein>
    <submittedName>
        <fullName evidence="1">Uncharacterized protein</fullName>
    </submittedName>
</protein>
<evidence type="ECO:0000313" key="2">
    <source>
        <dbReference type="Proteomes" id="UP001233999"/>
    </source>
</evidence>